<protein>
    <submittedName>
        <fullName evidence="2">Uncharacterized protein</fullName>
    </submittedName>
</protein>
<dbReference type="PATRIC" id="fig|1698259.3.peg.702"/>
<evidence type="ECO:0000313" key="3">
    <source>
        <dbReference type="Proteomes" id="UP000070163"/>
    </source>
</evidence>
<organism evidence="2 3">
    <name type="scientific">candidate division MSBL1 archaeon SCGC-AAA259A05</name>
    <dbReference type="NCBI Taxonomy" id="1698259"/>
    <lineage>
        <taxon>Archaea</taxon>
        <taxon>Methanobacteriati</taxon>
        <taxon>Methanobacteriota</taxon>
        <taxon>candidate division MSBL1</taxon>
    </lineage>
</organism>
<comment type="caution">
    <text evidence="2">The sequence shown here is derived from an EMBL/GenBank/DDBJ whole genome shotgun (WGS) entry which is preliminary data.</text>
</comment>
<keyword evidence="3" id="KW-1185">Reference proteome</keyword>
<feature type="region of interest" description="Disordered" evidence="1">
    <location>
        <begin position="1"/>
        <end position="21"/>
    </location>
</feature>
<dbReference type="Proteomes" id="UP000070163">
    <property type="component" value="Unassembled WGS sequence"/>
</dbReference>
<evidence type="ECO:0000313" key="2">
    <source>
        <dbReference type="EMBL" id="KXA90990.1"/>
    </source>
</evidence>
<reference evidence="2 3" key="1">
    <citation type="journal article" date="2016" name="Sci. Rep.">
        <title>Metabolic traits of an uncultured archaeal lineage -MSBL1- from brine pools of the Red Sea.</title>
        <authorList>
            <person name="Mwirichia R."/>
            <person name="Alam I."/>
            <person name="Rashid M."/>
            <person name="Vinu M."/>
            <person name="Ba-Alawi W."/>
            <person name="Anthony Kamau A."/>
            <person name="Kamanda Ngugi D."/>
            <person name="Goker M."/>
            <person name="Klenk H.P."/>
            <person name="Bajic V."/>
            <person name="Stingl U."/>
        </authorList>
    </citation>
    <scope>NUCLEOTIDE SEQUENCE [LARGE SCALE GENOMIC DNA]</scope>
    <source>
        <strain evidence="2">SCGC-AAA259A05</strain>
    </source>
</reference>
<dbReference type="AlphaFoldDB" id="A0A133U9X3"/>
<sequence length="94" mass="10502">MKDELPDAEAVLEGKDEVPEEPDRIHALVSSMVQKGADRGGFEERIVEYANLLPAEFAVLLVKDALRAGIPVQTTEQFQEFSERHKDLILGEKP</sequence>
<dbReference type="EMBL" id="LHXJ01000026">
    <property type="protein sequence ID" value="KXA90990.1"/>
    <property type="molecule type" value="Genomic_DNA"/>
</dbReference>
<evidence type="ECO:0000256" key="1">
    <source>
        <dbReference type="SAM" id="MobiDB-lite"/>
    </source>
</evidence>
<gene>
    <name evidence="2" type="ORF">AKJ57_02810</name>
</gene>
<name>A0A133U9X3_9EURY</name>
<accession>A0A133U9X3</accession>
<proteinExistence type="predicted"/>
<feature type="compositionally biased region" description="Basic and acidic residues" evidence="1">
    <location>
        <begin position="12"/>
        <end position="21"/>
    </location>
</feature>